<name>A0AA38GWK5_TAXCH</name>
<feature type="domain" description="Vacuolar protein sorting-associated protein 13 VPS13 adaptor binding" evidence="1">
    <location>
        <begin position="1060"/>
        <end position="1363"/>
    </location>
</feature>
<dbReference type="GO" id="GO:0045053">
    <property type="term" value="P:protein retention in Golgi apparatus"/>
    <property type="evidence" value="ECO:0007669"/>
    <property type="project" value="TreeGrafter"/>
</dbReference>
<sequence length="1707" mass="190753">FQHGGISKIPDKPGLVDHSSCKDYASAFHNDGKSGNKPVYTNLSREYKTVSLGTAGVMDICADFDKTDPFGRNEFQIEIQVNSTDIHFHDTSCIMATIQIYKSKSFIFLSEEMDSYDVRGSFENIRLSSSWAPSPFGGILWGPLVHRPSPILNIRLRKNVPITGYPKLELSVSIQHVCCILSSDFLAIIIGYFTSDWEINLESEPNGRHRTEDLKNERTEMHFIYKVEVMDSLINLPVETNCNEFLEIGLPQLFFSYLPSGSSPTEDGNMHNDCVSGAYFSSSKWDSIDIAGRQLSLSFALVNSGKEEMQSKDHCHMNPSFPLIEGLDATLLVKIPCEIEESQGLCEPAVAPTSIVFNAQNFVTNVVEKSFLKALQTVKNVALELSVVGTKSCLFVGNVAEFMESRLEFKKNNAGISKVSKETSIDVKCSISKLSLKLQKSRENAPGVLGLIGKVDAERVKVSCFWRNNSFEALDVEMFNLHLISSINSLALLQCISTDLSHPSINIHIYTLHMGQYGGSFSVPCTNIWAHLTAWNEISLFASVCFNSQERIGQNAAPQSSNVRFTNAGIFRYASQSDRERLDGKTMGSSGALHLKSETLNIFFHIPHFGCEDDVAVSSRNIRNSYQDNSSLGLDVVEENYVGCERQSHRFLLFSLSVIFDELIVTDWDWIYRARIVRIEGKTETFQGNLAYHLPFCQVSDIGVKGKISDKNLEPLEIVLDMQVEKMDVWSAYPTLCFLHNFNFGNSTKVSSTSVDFKLDVCVGVQKAAFLLSDGRWSCNAPIMEIFVRPISVHAIWSDGTMDISLSSELQINYHNVHKVAWEPFLEPWSMQCQFIRKPGCDGLLNTTPATNIDVKSSSKLNLNLTEALMQAATRGIEMIKDMLGGTKSDEYPGNHQIEEYNPLNNTHIRRHAPYFLQNDTGMPLNFWLIHGPIFSENNETLDRAVMSSVEPGYTVPLFVEETPEELFRRWRPNHSSERLADRKTTGTQHHMICVQLEGTSRASVPMSMDLVGSRSFEVDFSKSSSTGKTLEEKDLSLISMQEENANNIDSNSRFIMPVVFEVSIQRYSKLVRLYSTVTLVNATSVSLEVRFDIPFGIAPKVMDPMLPGQELPLPLHLAETGRMRWRPLGSSYLWSEAQALTNILSQENKLSLLRSFVCYPSHPSSGPFRCCISVQEIFIPRYDGIKDQSNGKQFNGSGLTGGTFSPKKMNTSFIRQITLIAPLVVKNCLPVSLEISIENGAGVMERIFVSEGDAVSVFDIDFVHELGIGFHVTGFSPLFVKFARATVYTSELAMDNSQLKKIVLAETLILIPDSSKGPPVFIKVEKTVDLMCGSRELSLSVPFWIYNCSGLILEVTDGDMDQKVGERVIYPSYSSMKQEELTNQKSGIAIACVDLIRIVGVKDGNTFQEGIFCRNCHMPSKIRSHLPSHRLVSGSYRSNNNNSVEFLSDSSFKRSHEWQRKGSEVSFSDLNYVNVEAGDKGVNQIPKVEACMYSPAKGLEAAEPILRLRMPQSKFAENMSEGSFWSDPFSLNPPSGSSMVLIPQSFTSGAFIISAISTPVLGACAGRTMAVTLQPRYVISNACSRDLFYKQRGTNSFQRLRVGEHFSLHWTDVKRDLLVSIRFDEPGWDWSGSFLPDKLGDTQVKMRNYVTSALQMVRIEVQNASIAVGDVKHVNNSDESLATYLILLSDDDTGFMPYRIDNFSME</sequence>
<dbReference type="PANTHER" id="PTHR16166:SF143">
    <property type="entry name" value="PROTEIN SORTING-ASSOCIATED PROTEIN, PUTATIVE (DUF1162)-RELATED"/>
    <property type="match status" value="1"/>
</dbReference>
<dbReference type="Pfam" id="PF25036">
    <property type="entry name" value="VPS13_VAB"/>
    <property type="match status" value="2"/>
</dbReference>
<gene>
    <name evidence="2" type="ORF">KI387_002570</name>
</gene>
<feature type="non-terminal residue" evidence="2">
    <location>
        <position position="1707"/>
    </location>
</feature>
<dbReference type="PANTHER" id="PTHR16166">
    <property type="entry name" value="VACUOLAR PROTEIN SORTING-ASSOCIATED PROTEIN VPS13"/>
    <property type="match status" value="1"/>
</dbReference>
<feature type="non-terminal residue" evidence="2">
    <location>
        <position position="1"/>
    </location>
</feature>
<dbReference type="EMBL" id="JAHRHJ020000001">
    <property type="protein sequence ID" value="KAH9330462.1"/>
    <property type="molecule type" value="Genomic_DNA"/>
</dbReference>
<evidence type="ECO:0000313" key="3">
    <source>
        <dbReference type="Proteomes" id="UP000824469"/>
    </source>
</evidence>
<dbReference type="InterPro" id="IPR026847">
    <property type="entry name" value="VPS13"/>
</dbReference>
<dbReference type="GO" id="GO:0006623">
    <property type="term" value="P:protein targeting to vacuole"/>
    <property type="evidence" value="ECO:0007669"/>
    <property type="project" value="TreeGrafter"/>
</dbReference>
<keyword evidence="3" id="KW-1185">Reference proteome</keyword>
<dbReference type="Proteomes" id="UP000824469">
    <property type="component" value="Unassembled WGS sequence"/>
</dbReference>
<organism evidence="2 3">
    <name type="scientific">Taxus chinensis</name>
    <name type="common">Chinese yew</name>
    <name type="synonym">Taxus wallichiana var. chinensis</name>
    <dbReference type="NCBI Taxonomy" id="29808"/>
    <lineage>
        <taxon>Eukaryota</taxon>
        <taxon>Viridiplantae</taxon>
        <taxon>Streptophyta</taxon>
        <taxon>Embryophyta</taxon>
        <taxon>Tracheophyta</taxon>
        <taxon>Spermatophyta</taxon>
        <taxon>Pinopsida</taxon>
        <taxon>Pinidae</taxon>
        <taxon>Conifers II</taxon>
        <taxon>Cupressales</taxon>
        <taxon>Taxaceae</taxon>
        <taxon>Taxus</taxon>
    </lineage>
</organism>
<comment type="caution">
    <text evidence="2">The sequence shown here is derived from an EMBL/GenBank/DDBJ whole genome shotgun (WGS) entry which is preliminary data.</text>
</comment>
<accession>A0AA38GWK5</accession>
<reference evidence="2 3" key="1">
    <citation type="journal article" date="2021" name="Nat. Plants">
        <title>The Taxus genome provides insights into paclitaxel biosynthesis.</title>
        <authorList>
            <person name="Xiong X."/>
            <person name="Gou J."/>
            <person name="Liao Q."/>
            <person name="Li Y."/>
            <person name="Zhou Q."/>
            <person name="Bi G."/>
            <person name="Li C."/>
            <person name="Du R."/>
            <person name="Wang X."/>
            <person name="Sun T."/>
            <person name="Guo L."/>
            <person name="Liang H."/>
            <person name="Lu P."/>
            <person name="Wu Y."/>
            <person name="Zhang Z."/>
            <person name="Ro D.K."/>
            <person name="Shang Y."/>
            <person name="Huang S."/>
            <person name="Yan J."/>
        </authorList>
    </citation>
    <scope>NUCLEOTIDE SEQUENCE [LARGE SCALE GENOMIC DNA]</scope>
    <source>
        <strain evidence="2">Ta-2019</strain>
    </source>
</reference>
<evidence type="ECO:0000313" key="2">
    <source>
        <dbReference type="EMBL" id="KAH9330462.1"/>
    </source>
</evidence>
<protein>
    <recommendedName>
        <fullName evidence="1">Vacuolar protein sorting-associated protein 13 VPS13 adaptor binding domain-containing protein</fullName>
    </recommendedName>
</protein>
<feature type="domain" description="Vacuolar protein sorting-associated protein 13 VPS13 adaptor binding" evidence="1">
    <location>
        <begin position="1490"/>
        <end position="1669"/>
    </location>
</feature>
<dbReference type="InterPro" id="IPR009543">
    <property type="entry name" value="VPS13_VAB"/>
</dbReference>
<evidence type="ECO:0000259" key="1">
    <source>
        <dbReference type="Pfam" id="PF25036"/>
    </source>
</evidence>
<proteinExistence type="predicted"/>